<evidence type="ECO:0000256" key="8">
    <source>
        <dbReference type="ARBA" id="ARBA00023098"/>
    </source>
</evidence>
<dbReference type="GO" id="GO:0005506">
    <property type="term" value="F:iron ion binding"/>
    <property type="evidence" value="ECO:0007669"/>
    <property type="project" value="InterPro"/>
</dbReference>
<keyword evidence="4" id="KW-0256">Endoplasmic reticulum</keyword>
<dbReference type="EC" id="1.14.16.5" evidence="11"/>
<feature type="transmembrane region" description="Helical" evidence="14">
    <location>
        <begin position="200"/>
        <end position="219"/>
    </location>
</feature>
<evidence type="ECO:0000313" key="17">
    <source>
        <dbReference type="EMBL" id="CAD7252749.1"/>
    </source>
</evidence>
<keyword evidence="9 14" id="KW-0472">Membrane</keyword>
<dbReference type="EMBL" id="CAJPEV010004795">
    <property type="protein sequence ID" value="CAG0902318.1"/>
    <property type="molecule type" value="Genomic_DNA"/>
</dbReference>
<evidence type="ECO:0000256" key="4">
    <source>
        <dbReference type="ARBA" id="ARBA00022824"/>
    </source>
</evidence>
<evidence type="ECO:0000256" key="5">
    <source>
        <dbReference type="ARBA" id="ARBA00022989"/>
    </source>
</evidence>
<evidence type="ECO:0000259" key="15">
    <source>
        <dbReference type="Pfam" id="PF04116"/>
    </source>
</evidence>
<keyword evidence="6" id="KW-0560">Oxidoreductase</keyword>
<organism evidence="17">
    <name type="scientific">Darwinula stevensoni</name>
    <dbReference type="NCBI Taxonomy" id="69355"/>
    <lineage>
        <taxon>Eukaryota</taxon>
        <taxon>Metazoa</taxon>
        <taxon>Ecdysozoa</taxon>
        <taxon>Arthropoda</taxon>
        <taxon>Crustacea</taxon>
        <taxon>Oligostraca</taxon>
        <taxon>Ostracoda</taxon>
        <taxon>Podocopa</taxon>
        <taxon>Podocopida</taxon>
        <taxon>Darwinulocopina</taxon>
        <taxon>Darwinuloidea</taxon>
        <taxon>Darwinulidae</taxon>
        <taxon>Darwinula</taxon>
    </lineage>
</organism>
<keyword evidence="7" id="KW-0408">Iron</keyword>
<dbReference type="InterPro" id="IPR006694">
    <property type="entry name" value="Fatty_acid_hydroxylase"/>
</dbReference>
<evidence type="ECO:0000259" key="16">
    <source>
        <dbReference type="Pfam" id="PF24858"/>
    </source>
</evidence>
<evidence type="ECO:0000256" key="11">
    <source>
        <dbReference type="ARBA" id="ARBA00039026"/>
    </source>
</evidence>
<evidence type="ECO:0000256" key="9">
    <source>
        <dbReference type="ARBA" id="ARBA00023136"/>
    </source>
</evidence>
<comment type="subcellular location">
    <subcellularLocation>
        <location evidence="2">Endoplasmic reticulum membrane</location>
        <topology evidence="2">Multi-pass membrane protein</topology>
    </subcellularLocation>
</comment>
<comment type="catalytic activity">
    <reaction evidence="13">
        <text>1-O-(1,2-saturated-alkyl)-sn-glycerol + (6R)-L-erythro-5,6,7,8-tetrahydrobiopterin + O2 = a 1-(1-hydroxyalkyl)-sn-glycerol + (6R)-L-erythro-6,7-dihydrobiopterin + H2O</text>
        <dbReference type="Rhea" id="RHEA:36255"/>
        <dbReference type="ChEBI" id="CHEBI:15377"/>
        <dbReference type="ChEBI" id="CHEBI:15379"/>
        <dbReference type="ChEBI" id="CHEBI:43120"/>
        <dbReference type="ChEBI" id="CHEBI:59560"/>
        <dbReference type="ChEBI" id="CHEBI:73418"/>
        <dbReference type="ChEBI" id="CHEBI:83957"/>
        <dbReference type="EC" id="1.14.16.5"/>
    </reaction>
</comment>
<evidence type="ECO:0000256" key="7">
    <source>
        <dbReference type="ARBA" id="ARBA00023004"/>
    </source>
</evidence>
<dbReference type="Pfam" id="PF04116">
    <property type="entry name" value="FA_hydroxylase"/>
    <property type="match status" value="1"/>
</dbReference>
<dbReference type="Pfam" id="PF24858">
    <property type="entry name" value="AGMP_C"/>
    <property type="match status" value="1"/>
</dbReference>
<dbReference type="InterPro" id="IPR051689">
    <property type="entry name" value="Sterol_desaturase/TMEM195"/>
</dbReference>
<dbReference type="InterPro" id="IPR056853">
    <property type="entry name" value="AGMP_C"/>
</dbReference>
<evidence type="ECO:0000256" key="6">
    <source>
        <dbReference type="ARBA" id="ARBA00023002"/>
    </source>
</evidence>
<keyword evidence="5 14" id="KW-1133">Transmembrane helix</keyword>
<keyword evidence="3 14" id="KW-0812">Transmembrane</keyword>
<protein>
    <recommendedName>
        <fullName evidence="12">Alkylglycerol monooxygenase</fullName>
        <ecNumber evidence="11">1.14.16.5</ecNumber>
    </recommendedName>
</protein>
<dbReference type="PANTHER" id="PTHR21624:SF1">
    <property type="entry name" value="ALKYLGLYCEROL MONOOXYGENASE"/>
    <property type="match status" value="1"/>
</dbReference>
<evidence type="ECO:0000256" key="13">
    <source>
        <dbReference type="ARBA" id="ARBA00047556"/>
    </source>
</evidence>
<dbReference type="GO" id="GO:0006643">
    <property type="term" value="P:membrane lipid metabolic process"/>
    <property type="evidence" value="ECO:0007669"/>
    <property type="project" value="TreeGrafter"/>
</dbReference>
<dbReference type="EMBL" id="LR904312">
    <property type="protein sequence ID" value="CAD7252749.1"/>
    <property type="molecule type" value="Genomic_DNA"/>
</dbReference>
<keyword evidence="8" id="KW-0443">Lipid metabolism</keyword>
<keyword evidence="18" id="KW-1185">Reference proteome</keyword>
<evidence type="ECO:0000256" key="12">
    <source>
        <dbReference type="ARBA" id="ARBA00040992"/>
    </source>
</evidence>
<gene>
    <name evidence="17" type="ORF">DSTB1V02_LOCUS12504</name>
</gene>
<feature type="domain" description="Alkylglycerol monooxygenase C-terminal" evidence="16">
    <location>
        <begin position="122"/>
        <end position="193"/>
    </location>
</feature>
<dbReference type="PANTHER" id="PTHR21624">
    <property type="entry name" value="STEROL DESATURASE-RELATED PROTEIN"/>
    <property type="match status" value="1"/>
</dbReference>
<comment type="similarity">
    <text evidence="10">Belongs to the sterol desaturase family. TMEM195 subfamily.</text>
</comment>
<evidence type="ECO:0000256" key="10">
    <source>
        <dbReference type="ARBA" id="ARBA00038190"/>
    </source>
</evidence>
<dbReference type="GO" id="GO:0008610">
    <property type="term" value="P:lipid biosynthetic process"/>
    <property type="evidence" value="ECO:0007669"/>
    <property type="project" value="InterPro"/>
</dbReference>
<feature type="domain" description="Fatty acid hydroxylase" evidence="15">
    <location>
        <begin position="4"/>
        <end position="81"/>
    </location>
</feature>
<dbReference type="GO" id="GO:0005789">
    <property type="term" value="C:endoplasmic reticulum membrane"/>
    <property type="evidence" value="ECO:0007669"/>
    <property type="project" value="UniProtKB-SubCell"/>
</dbReference>
<dbReference type="GO" id="GO:0050479">
    <property type="term" value="F:glyceryl-ether monooxygenase activity"/>
    <property type="evidence" value="ECO:0007669"/>
    <property type="project" value="UniProtKB-EC"/>
</dbReference>
<evidence type="ECO:0000256" key="3">
    <source>
        <dbReference type="ARBA" id="ARBA00022692"/>
    </source>
</evidence>
<accession>A0A7R9AES0</accession>
<feature type="transmembrane region" description="Helical" evidence="14">
    <location>
        <begin position="152"/>
        <end position="170"/>
    </location>
</feature>
<comment type="cofactor">
    <cofactor evidence="1">
        <name>Fe cation</name>
        <dbReference type="ChEBI" id="CHEBI:24875"/>
    </cofactor>
</comment>
<dbReference type="AlphaFoldDB" id="A0A7R9AES0"/>
<dbReference type="OrthoDB" id="6354873at2759"/>
<name>A0A7R9AES0_9CRUS</name>
<dbReference type="Proteomes" id="UP000677054">
    <property type="component" value="Unassembled WGS sequence"/>
</dbReference>
<evidence type="ECO:0000313" key="18">
    <source>
        <dbReference type="Proteomes" id="UP000677054"/>
    </source>
</evidence>
<sequence>MRAFYLPTALLGAPPSHILVHTQMNLLYQFWLHTETISSLGPLEYIINTPSHHRVHHGCNRYCIDKNYAGVLIIWDRIFGTFEPEGEQVVYGLTHAVSTFNPIKLQHKAPMKKYQPESPRDVQVYTFIQFIIGAIVHTQFMSIHKTLHFHEVLLFLGYTGLSMLSLALMLENDTRGLRFELLRCFVFLFISSVFPFMNAWPLKLITWVSGFYIIIWTLTNKQNQS</sequence>
<evidence type="ECO:0000256" key="1">
    <source>
        <dbReference type="ARBA" id="ARBA00001962"/>
    </source>
</evidence>
<evidence type="ECO:0000256" key="2">
    <source>
        <dbReference type="ARBA" id="ARBA00004477"/>
    </source>
</evidence>
<reference evidence="17" key="1">
    <citation type="submission" date="2020-11" db="EMBL/GenBank/DDBJ databases">
        <authorList>
            <person name="Tran Van P."/>
        </authorList>
    </citation>
    <scope>NUCLEOTIDE SEQUENCE</scope>
</reference>
<proteinExistence type="inferred from homology"/>
<evidence type="ECO:0000256" key="14">
    <source>
        <dbReference type="SAM" id="Phobius"/>
    </source>
</evidence>